<dbReference type="GeneID" id="11972259"/>
<accession>H8I822</accession>
<keyword evidence="2" id="KW-1133">Transmembrane helix</keyword>
<dbReference type="EMBL" id="CP003243">
    <property type="protein sequence ID" value="AFD00840.1"/>
    <property type="molecule type" value="Genomic_DNA"/>
</dbReference>
<name>H8I822_METCZ</name>
<dbReference type="SUPFAM" id="SSF46785">
    <property type="entry name" value="Winged helix' DNA-binding domain"/>
    <property type="match status" value="1"/>
</dbReference>
<feature type="domain" description="DUF7345" evidence="4">
    <location>
        <begin position="35"/>
        <end position="167"/>
    </location>
</feature>
<evidence type="ECO:0000259" key="3">
    <source>
        <dbReference type="Pfam" id="PF24034"/>
    </source>
</evidence>
<feature type="domain" description="DUF7343" evidence="3">
    <location>
        <begin position="282"/>
        <end position="341"/>
    </location>
</feature>
<dbReference type="Gene3D" id="1.10.10.10">
    <property type="entry name" value="Winged helix-like DNA-binding domain superfamily/Winged helix DNA-binding domain"/>
    <property type="match status" value="1"/>
</dbReference>
<evidence type="ECO:0000256" key="1">
    <source>
        <dbReference type="SAM" id="MobiDB-lite"/>
    </source>
</evidence>
<dbReference type="AlphaFoldDB" id="H8I822"/>
<dbReference type="eggNOG" id="arCOG00381">
    <property type="taxonomic scope" value="Archaea"/>
</dbReference>
<protein>
    <recommendedName>
        <fullName evidence="7">Membrane-associated protein/domain protein</fullName>
    </recommendedName>
</protein>
<dbReference type="STRING" id="1041930.Mtc_2102"/>
<gene>
    <name evidence="5" type="ordered locus">Mtc_2102</name>
</gene>
<dbReference type="Pfam" id="PF24036">
    <property type="entry name" value="DUF7345"/>
    <property type="match status" value="1"/>
</dbReference>
<proteinExistence type="predicted"/>
<dbReference type="InterPro" id="IPR055767">
    <property type="entry name" value="DUF7343"/>
</dbReference>
<dbReference type="InterPro" id="IPR055769">
    <property type="entry name" value="DUF7345"/>
</dbReference>
<reference evidence="5 6" key="1">
    <citation type="journal article" date="2012" name="J. Bacteriol.">
        <title>Complete genome sequence of a thermophilic methanogen, Methanocella conradii HZ254, isolated from Chinese rice field soil.</title>
        <authorList>
            <person name="Lu Z."/>
            <person name="Lu Y."/>
        </authorList>
    </citation>
    <scope>NUCLEOTIDE SEQUENCE [LARGE SCALE GENOMIC DNA]</scope>
    <source>
        <strain evidence="6">DSM 24694 / JCM 17849 / CGMCC 1.5162 / HZ254</strain>
    </source>
</reference>
<feature type="transmembrane region" description="Helical" evidence="2">
    <location>
        <begin position="223"/>
        <end position="245"/>
    </location>
</feature>
<evidence type="ECO:0000256" key="2">
    <source>
        <dbReference type="SAM" id="Phobius"/>
    </source>
</evidence>
<sequence>MNRISIKLALILLASLCIVYMAAPLTAASSTVIKVEVLPGGDSRWTTEKLIPLDTPGEVAGWDATASQNIERYKAEFEGRMKDYVARISAAVDRPMSIKDVNVTVEKAQPYALSDNASITYGVVRYEFTWTGFAMAAGGSLEVGDAFVDGFLLNNDDSITFILPAGYTIKSVSPACDEMRDSYQPQVKWMGRSANGTEARLFSSGEPAIIMERMQAPAFSVEWWALVPVSLISAALGFAAAYALFRRRRSRTPEETYADGDMPMPDSGSVTPSPALDEGRYMSDEEKIIKYLEEAGGQMFQSDLVRKTSFSKSKLSMVLSGLKDKGMIVKIKKGKENLIRLNRPPEGPVEDGK</sequence>
<dbReference type="RefSeq" id="WP_014406671.1">
    <property type="nucleotide sequence ID" value="NC_017034.1"/>
</dbReference>
<dbReference type="SMR" id="H8I822"/>
<evidence type="ECO:0000313" key="5">
    <source>
        <dbReference type="EMBL" id="AFD00840.1"/>
    </source>
</evidence>
<evidence type="ECO:0000259" key="4">
    <source>
        <dbReference type="Pfam" id="PF24036"/>
    </source>
</evidence>
<keyword evidence="6" id="KW-1185">Reference proteome</keyword>
<dbReference type="HOGENOM" id="CLU_048695_1_0_2"/>
<keyword evidence="2" id="KW-0812">Transmembrane</keyword>
<evidence type="ECO:0008006" key="7">
    <source>
        <dbReference type="Google" id="ProtNLM"/>
    </source>
</evidence>
<dbReference type="CDD" id="cd00090">
    <property type="entry name" value="HTH_ARSR"/>
    <property type="match status" value="1"/>
</dbReference>
<organism evidence="5 6">
    <name type="scientific">Methanocella conradii (strain DSM 24694 / JCM 17849 / CGMCC 1.5162 / HZ254)</name>
    <dbReference type="NCBI Taxonomy" id="1041930"/>
    <lineage>
        <taxon>Archaea</taxon>
        <taxon>Methanobacteriati</taxon>
        <taxon>Methanobacteriota</taxon>
        <taxon>Stenosarchaea group</taxon>
        <taxon>Methanomicrobia</taxon>
        <taxon>Methanocellales</taxon>
        <taxon>Methanocellaceae</taxon>
        <taxon>Methanocella</taxon>
    </lineage>
</organism>
<dbReference type="KEGG" id="mez:Mtc_2102"/>
<evidence type="ECO:0000313" key="6">
    <source>
        <dbReference type="Proteomes" id="UP000005233"/>
    </source>
</evidence>
<keyword evidence="2" id="KW-0472">Membrane</keyword>
<dbReference type="Pfam" id="PF24034">
    <property type="entry name" value="DUF7343"/>
    <property type="match status" value="1"/>
</dbReference>
<dbReference type="Proteomes" id="UP000005233">
    <property type="component" value="Chromosome"/>
</dbReference>
<dbReference type="InterPro" id="IPR036390">
    <property type="entry name" value="WH_DNA-bd_sf"/>
</dbReference>
<dbReference type="InterPro" id="IPR011991">
    <property type="entry name" value="ArsR-like_HTH"/>
</dbReference>
<feature type="region of interest" description="Disordered" evidence="1">
    <location>
        <begin position="254"/>
        <end position="277"/>
    </location>
</feature>
<dbReference type="InterPro" id="IPR036388">
    <property type="entry name" value="WH-like_DNA-bd_sf"/>
</dbReference>
<dbReference type="OrthoDB" id="27885at2157"/>